<keyword evidence="2" id="KW-0863">Zinc-finger</keyword>
<dbReference type="PANTHER" id="PTHR42648">
    <property type="entry name" value="TRANSPOSASE, PUTATIVE-RELATED"/>
    <property type="match status" value="1"/>
</dbReference>
<feature type="domain" description="Integrase catalytic" evidence="5">
    <location>
        <begin position="533"/>
        <end position="699"/>
    </location>
</feature>
<dbReference type="Pfam" id="PF00665">
    <property type="entry name" value="rve"/>
    <property type="match status" value="1"/>
</dbReference>
<keyword evidence="1" id="KW-0645">Protease</keyword>
<reference evidence="6" key="1">
    <citation type="submission" date="2023-03" db="EMBL/GenBank/DDBJ databases">
        <title>Chromosome-scale reference genome and RAD-based genetic map of yellow starthistle (Centaurea solstitialis) reveal putative structural variation and QTLs associated with invader traits.</title>
        <authorList>
            <person name="Reatini B."/>
            <person name="Cang F.A."/>
            <person name="Jiang Q."/>
            <person name="Mckibben M.T.W."/>
            <person name="Barker M.S."/>
            <person name="Rieseberg L.H."/>
            <person name="Dlugosch K.M."/>
        </authorList>
    </citation>
    <scope>NUCLEOTIDE SEQUENCE</scope>
    <source>
        <strain evidence="6">CAN-66</strain>
        <tissue evidence="6">Leaf</tissue>
    </source>
</reference>
<dbReference type="InterPro" id="IPR001584">
    <property type="entry name" value="Integrase_cat-core"/>
</dbReference>
<dbReference type="InterPro" id="IPR039537">
    <property type="entry name" value="Retrotran_Ty1/copia-like"/>
</dbReference>
<dbReference type="InterPro" id="IPR025724">
    <property type="entry name" value="GAG-pre-integrase_dom"/>
</dbReference>
<gene>
    <name evidence="6" type="ORF">OSB04_028716</name>
</gene>
<protein>
    <recommendedName>
        <fullName evidence="8">Zinc finger, CCHC-type</fullName>
    </recommendedName>
</protein>
<dbReference type="GO" id="GO:0006508">
    <property type="term" value="P:proteolysis"/>
    <property type="evidence" value="ECO:0007669"/>
    <property type="project" value="UniProtKB-KW"/>
</dbReference>
<dbReference type="InterPro" id="IPR036397">
    <property type="entry name" value="RNaseH_sf"/>
</dbReference>
<dbReference type="InterPro" id="IPR054722">
    <property type="entry name" value="PolX-like_BBD"/>
</dbReference>
<evidence type="ECO:0000259" key="5">
    <source>
        <dbReference type="PROSITE" id="PS50994"/>
    </source>
</evidence>
<organism evidence="6 7">
    <name type="scientific">Centaurea solstitialis</name>
    <name type="common">yellow star-thistle</name>
    <dbReference type="NCBI Taxonomy" id="347529"/>
    <lineage>
        <taxon>Eukaryota</taxon>
        <taxon>Viridiplantae</taxon>
        <taxon>Streptophyta</taxon>
        <taxon>Embryophyta</taxon>
        <taxon>Tracheophyta</taxon>
        <taxon>Spermatophyta</taxon>
        <taxon>Magnoliopsida</taxon>
        <taxon>eudicotyledons</taxon>
        <taxon>Gunneridae</taxon>
        <taxon>Pentapetalae</taxon>
        <taxon>asterids</taxon>
        <taxon>campanulids</taxon>
        <taxon>Asterales</taxon>
        <taxon>Asteraceae</taxon>
        <taxon>Carduoideae</taxon>
        <taxon>Cardueae</taxon>
        <taxon>Centaureinae</taxon>
        <taxon>Centaurea</taxon>
    </lineage>
</organism>
<evidence type="ECO:0000256" key="3">
    <source>
        <dbReference type="SAM" id="MobiDB-lite"/>
    </source>
</evidence>
<keyword evidence="2" id="KW-0862">Zinc</keyword>
<dbReference type="PROSITE" id="PS50158">
    <property type="entry name" value="ZF_CCHC"/>
    <property type="match status" value="1"/>
</dbReference>
<feature type="compositionally biased region" description="Polar residues" evidence="3">
    <location>
        <begin position="256"/>
        <end position="272"/>
    </location>
</feature>
<dbReference type="GO" id="GO:0003676">
    <property type="term" value="F:nucleic acid binding"/>
    <property type="evidence" value="ECO:0007669"/>
    <property type="project" value="InterPro"/>
</dbReference>
<evidence type="ECO:0000256" key="2">
    <source>
        <dbReference type="PROSITE-ProRule" id="PRU00047"/>
    </source>
</evidence>
<dbReference type="SUPFAM" id="SSF57756">
    <property type="entry name" value="Retrovirus zinc finger-like domains"/>
    <property type="match status" value="1"/>
</dbReference>
<dbReference type="Pfam" id="PF03732">
    <property type="entry name" value="Retrotrans_gag"/>
    <property type="match status" value="1"/>
</dbReference>
<proteinExistence type="predicted"/>
<dbReference type="EMBL" id="JARYMX010000007">
    <property type="protein sequence ID" value="KAJ9542210.1"/>
    <property type="molecule type" value="Genomic_DNA"/>
</dbReference>
<evidence type="ECO:0000313" key="6">
    <source>
        <dbReference type="EMBL" id="KAJ9542210.1"/>
    </source>
</evidence>
<dbReference type="SUPFAM" id="SSF53098">
    <property type="entry name" value="Ribonuclease H-like"/>
    <property type="match status" value="1"/>
</dbReference>
<dbReference type="GO" id="GO:0008270">
    <property type="term" value="F:zinc ion binding"/>
    <property type="evidence" value="ECO:0007669"/>
    <property type="project" value="UniProtKB-KW"/>
</dbReference>
<dbReference type="InterPro" id="IPR005162">
    <property type="entry name" value="Retrotrans_gag_dom"/>
</dbReference>
<dbReference type="SMART" id="SM00343">
    <property type="entry name" value="ZnF_C2HC"/>
    <property type="match status" value="1"/>
</dbReference>
<feature type="region of interest" description="Disordered" evidence="3">
    <location>
        <begin position="225"/>
        <end position="273"/>
    </location>
</feature>
<dbReference type="Pfam" id="PF14223">
    <property type="entry name" value="Retrotran_gag_2"/>
    <property type="match status" value="1"/>
</dbReference>
<keyword evidence="1" id="KW-0378">Hydrolase</keyword>
<dbReference type="PANTHER" id="PTHR42648:SF25">
    <property type="entry name" value="RNA-DIRECTED DNA POLYMERASE"/>
    <property type="match status" value="1"/>
</dbReference>
<keyword evidence="2" id="KW-0479">Metal-binding</keyword>
<evidence type="ECO:0000256" key="1">
    <source>
        <dbReference type="ARBA" id="ARBA00022670"/>
    </source>
</evidence>
<accession>A0AA38W803</accession>
<feature type="domain" description="CCHC-type" evidence="4">
    <location>
        <begin position="283"/>
        <end position="298"/>
    </location>
</feature>
<dbReference type="Proteomes" id="UP001172457">
    <property type="component" value="Chromosome 7"/>
</dbReference>
<evidence type="ECO:0000313" key="7">
    <source>
        <dbReference type="Proteomes" id="UP001172457"/>
    </source>
</evidence>
<evidence type="ECO:0008006" key="8">
    <source>
        <dbReference type="Google" id="ProtNLM"/>
    </source>
</evidence>
<dbReference type="InterPro" id="IPR057670">
    <property type="entry name" value="SH3_retrovirus"/>
</dbReference>
<keyword evidence="7" id="KW-1185">Reference proteome</keyword>
<dbReference type="PROSITE" id="PS50994">
    <property type="entry name" value="INTEGRASE"/>
    <property type="match status" value="1"/>
</dbReference>
<dbReference type="Gene3D" id="3.30.420.10">
    <property type="entry name" value="Ribonuclease H-like superfamily/Ribonuclease H"/>
    <property type="match status" value="1"/>
</dbReference>
<dbReference type="GO" id="GO:0008233">
    <property type="term" value="F:peptidase activity"/>
    <property type="evidence" value="ECO:0007669"/>
    <property type="project" value="UniProtKB-KW"/>
</dbReference>
<dbReference type="Gene3D" id="4.10.60.10">
    <property type="entry name" value="Zinc finger, CCHC-type"/>
    <property type="match status" value="1"/>
</dbReference>
<dbReference type="InterPro" id="IPR012337">
    <property type="entry name" value="RNaseH-like_sf"/>
</dbReference>
<dbReference type="GO" id="GO:0015074">
    <property type="term" value="P:DNA integration"/>
    <property type="evidence" value="ECO:0007669"/>
    <property type="project" value="InterPro"/>
</dbReference>
<dbReference type="Pfam" id="PF25597">
    <property type="entry name" value="SH3_retrovirus"/>
    <property type="match status" value="1"/>
</dbReference>
<dbReference type="Pfam" id="PF22936">
    <property type="entry name" value="Pol_BBD"/>
    <property type="match status" value="1"/>
</dbReference>
<dbReference type="InterPro" id="IPR036875">
    <property type="entry name" value="Znf_CCHC_sf"/>
</dbReference>
<dbReference type="AlphaFoldDB" id="A0AA38W803"/>
<dbReference type="InterPro" id="IPR001878">
    <property type="entry name" value="Znf_CCHC"/>
</dbReference>
<comment type="caution">
    <text evidence="6">The sequence shown here is derived from an EMBL/GenBank/DDBJ whole genome shotgun (WGS) entry which is preliminary data.</text>
</comment>
<sequence>MTGKNNSEQGDGTKICKEMSPSTHFQCPMLNATNYTTWAIRMQIILEANSLWEAIVPQATTKDDEKRDKTAIAYLYQSLPEDQLLLISKYKTAKAVWDALKVRHVGVTSVQKARLQTLKTEFEMLHMKENESIDSFTTKLTGIINKAASLGQTYEDSTLVRKLLNAVPDRFLQIVTSIEQYSDLDTMSLDEAIGRLKTFEERLKYKKERVVDTQEGLMFTRHEHRGQPYRGRGRGRFNQSRGRGHSRYTPGRKNWEPSQNSSRRETINNNTKKFTHDKSKVQCFKCKKYGHFASKCSEKDQEPEHSNLIEEDLEPTLLMATIEDHQKVFLNERNLEVNKMTTNDESLWYLDNGASNHMTGVKDHFNEIDEKITGNVRFGDGSYIKGKGSILLECKNEEQRVISQVYYIPNLKSNILSLGQLTENGCKVVMEDDLLLLYDSSNDILLKVTRSKNRLYKASLRIGKPVCLFANLHDKAWLWHARLGHLNFGSMKNMVSKKLVHGIPPTKHTTNICDICLIGKHGRAPFSQQANMRSETPLDLVFGDLCGPISPPTPTGKRYIFLLIDDYSRYMWEYFLDSKDQAFEIFKEFKQMVENKLGIKLKMFRTDRGEEFTSNEFLQYCKDNGISRQLTAPYSPQQNGVVERKNRTILSATRCRMKATNLPQIFWAEAVRHAILILNCTPTKSLEDITPYEALKGRKPNLHHLRIFGCIAYAKVPSQHLTKLDDRSIRMVYLGSEPGSKAYRLFDPLKNRICVSRDVKFKEDETWNWEEYTKDYNLDRPEWTDFIIGNNETPGTQNILNESEDFEDNVQLQEARAKLMSDGSDVAAQSDNGSQFSKCRNWIRKGYETELQTGTSTWGEHTILVKESIMVSKKQKGKKTVNTDEMDVEHLREIISAEVTQVMQNTLPGLFEQMKDELAKTVNSQVEAAMASRPSGSGSSQNSKVTSYKDFTACQPPFFQGQKDPVASTRWITEIEGAFLTSSCAAEVKMRYASNLLRGPAKDWWNILLQTKGPEQIEAMTWEQFKELFKEQYVPQVEVERLTGEFLGMEQTTESVNEITDKFLEKSLFCRDYVANEPMKMYRYAQILKPEIR</sequence>
<dbReference type="Pfam" id="PF13976">
    <property type="entry name" value="gag_pre-integrs"/>
    <property type="match status" value="1"/>
</dbReference>
<name>A0AA38W803_9ASTR</name>
<evidence type="ECO:0000259" key="4">
    <source>
        <dbReference type="PROSITE" id="PS50158"/>
    </source>
</evidence>